<sequence length="376" mass="42194">MAQRGHDIHVFTGFSGTAYSTKSLKNYVLHLVPAKSIDVFRLAVIPFFEQANDEKPFDAIESAEYGADGISIKKKHFKIPLVVKLHTPSFLVKQLNFTSPSFTTKARFITGAIVRGRMPKLYWKEQLNHDIEKEIYLLADKVSSPSKSLAEIVANKWGHREITIIPNPYVPPAEIHSLNISQEKDVCRVLFLGRLEKRKGIYYLLAAIPQIIEVNPNIIFHFVGSDQPSYKDSLTVRSLMEKRLHGYKKHLKFDGFIENQQLHNVFSESDLCIFPSLWENFPNVCLEAMAAGRAVIGTNNGGMAEMIDHLKDGYLIEPNSPAAITNAILALAGNPLLRLKLGTAARKKVLTNYNAEVIGSMTEQFYLQVQQSPSLA</sequence>
<evidence type="ECO:0000313" key="3">
    <source>
        <dbReference type="EMBL" id="TWR25380.1"/>
    </source>
</evidence>
<dbReference type="AlphaFoldDB" id="A0A563U1S3"/>
<accession>A0A563U1S3</accession>
<dbReference type="EMBL" id="VOEI01000004">
    <property type="protein sequence ID" value="TWR25380.1"/>
    <property type="molecule type" value="Genomic_DNA"/>
</dbReference>
<evidence type="ECO:0000259" key="1">
    <source>
        <dbReference type="Pfam" id="PF00534"/>
    </source>
</evidence>
<gene>
    <name evidence="3" type="ORF">FPZ42_12305</name>
</gene>
<feature type="domain" description="Glycosyltransferase subfamily 4-like N-terminal" evidence="2">
    <location>
        <begin position="1"/>
        <end position="168"/>
    </location>
</feature>
<dbReference type="Pfam" id="PF00534">
    <property type="entry name" value="Glycos_transf_1"/>
    <property type="match status" value="1"/>
</dbReference>
<dbReference type="OrthoDB" id="9806653at2"/>
<dbReference type="InterPro" id="IPR001296">
    <property type="entry name" value="Glyco_trans_1"/>
</dbReference>
<name>A0A563U1S3_9SPHI</name>
<evidence type="ECO:0000313" key="4">
    <source>
        <dbReference type="Proteomes" id="UP000318010"/>
    </source>
</evidence>
<dbReference type="SUPFAM" id="SSF53756">
    <property type="entry name" value="UDP-Glycosyltransferase/glycogen phosphorylase"/>
    <property type="match status" value="1"/>
</dbReference>
<keyword evidence="3" id="KW-0808">Transferase</keyword>
<evidence type="ECO:0000259" key="2">
    <source>
        <dbReference type="Pfam" id="PF13439"/>
    </source>
</evidence>
<feature type="domain" description="Glycosyl transferase family 1" evidence="1">
    <location>
        <begin position="188"/>
        <end position="347"/>
    </location>
</feature>
<protein>
    <submittedName>
        <fullName evidence="3">Glycosyltransferase family 4 protein</fullName>
    </submittedName>
</protein>
<comment type="caution">
    <text evidence="3">The sequence shown here is derived from an EMBL/GenBank/DDBJ whole genome shotgun (WGS) entry which is preliminary data.</text>
</comment>
<dbReference type="Gene3D" id="3.40.50.2000">
    <property type="entry name" value="Glycogen Phosphorylase B"/>
    <property type="match status" value="2"/>
</dbReference>
<dbReference type="Proteomes" id="UP000318010">
    <property type="component" value="Unassembled WGS sequence"/>
</dbReference>
<dbReference type="InterPro" id="IPR028098">
    <property type="entry name" value="Glyco_trans_4-like_N"/>
</dbReference>
<dbReference type="CDD" id="cd03801">
    <property type="entry name" value="GT4_PimA-like"/>
    <property type="match status" value="1"/>
</dbReference>
<reference evidence="3 4" key="1">
    <citation type="submission" date="2019-07" db="EMBL/GenBank/DDBJ databases">
        <authorList>
            <person name="Kim J."/>
        </authorList>
    </citation>
    <scope>NUCLEOTIDE SEQUENCE [LARGE SCALE GENOMIC DNA]</scope>
    <source>
        <strain evidence="3 4">MJ1a</strain>
    </source>
</reference>
<dbReference type="PANTHER" id="PTHR12526">
    <property type="entry name" value="GLYCOSYLTRANSFERASE"/>
    <property type="match status" value="1"/>
</dbReference>
<proteinExistence type="predicted"/>
<dbReference type="PANTHER" id="PTHR12526:SF638">
    <property type="entry name" value="SPORE COAT PROTEIN SA"/>
    <property type="match status" value="1"/>
</dbReference>
<dbReference type="Pfam" id="PF13439">
    <property type="entry name" value="Glyco_transf_4"/>
    <property type="match status" value="1"/>
</dbReference>
<organism evidence="3 4">
    <name type="scientific">Mucilaginibacter achroorhodeus</name>
    <dbReference type="NCBI Taxonomy" id="2599294"/>
    <lineage>
        <taxon>Bacteria</taxon>
        <taxon>Pseudomonadati</taxon>
        <taxon>Bacteroidota</taxon>
        <taxon>Sphingobacteriia</taxon>
        <taxon>Sphingobacteriales</taxon>
        <taxon>Sphingobacteriaceae</taxon>
        <taxon>Mucilaginibacter</taxon>
    </lineage>
</organism>
<keyword evidence="4" id="KW-1185">Reference proteome</keyword>
<dbReference type="GO" id="GO:0016757">
    <property type="term" value="F:glycosyltransferase activity"/>
    <property type="evidence" value="ECO:0007669"/>
    <property type="project" value="InterPro"/>
</dbReference>